<feature type="compositionally biased region" description="Low complexity" evidence="1">
    <location>
        <begin position="287"/>
        <end position="302"/>
    </location>
</feature>
<protein>
    <submittedName>
        <fullName evidence="2">Uncharacterized protein</fullName>
    </submittedName>
</protein>
<name>A0A0G4FP04_9ALVE</name>
<evidence type="ECO:0000313" key="2">
    <source>
        <dbReference type="EMBL" id="CEM15955.1"/>
    </source>
</evidence>
<proteinExistence type="predicted"/>
<evidence type="ECO:0000256" key="1">
    <source>
        <dbReference type="SAM" id="MobiDB-lite"/>
    </source>
</evidence>
<reference evidence="2" key="1">
    <citation type="submission" date="2014-11" db="EMBL/GenBank/DDBJ databases">
        <authorList>
            <person name="Otto D Thomas"/>
            <person name="Naeem Raeece"/>
        </authorList>
    </citation>
    <scope>NUCLEOTIDE SEQUENCE</scope>
</reference>
<dbReference type="AlphaFoldDB" id="A0A0G4FP04"/>
<accession>A0A0G4FP04</accession>
<dbReference type="PhylomeDB" id="A0A0G4FP04"/>
<sequence length="380" mass="41242">MANTSGGSAGGAPGIQTIKLPDLQWVNPFECKVSFATVLSSKDENLKAIFRKEFQLWKESHKATAEYMLAAKHVPDKADQVFLWKLSLLQGLRKDLDVVHQVSVAVGEGKECANLLEAVSDVATEKKEIGAKSFREKLLALRKNLGKEDIVSAVGRLKKCLQDGGKAGYTAPDDLKRRALENILTKFEYTDASEKAAEKHDKKIAVLTYDEILPFVERKVEAAELLAVKVAIEGQGSRSSSSRPHHEYRAAASGLRGGSGKGKEGKEKKGKKRETSFQSSGDRDGNAGTAATSSQGGSSSSSRPCPNCGHLKYYDEAKGCPAKNVRCSVPGCNQTGHYAKCCPLKKQKQQQAAAAGMRVQKGTMFELREVPQGTFMDQDF</sequence>
<dbReference type="VEuPathDB" id="CryptoDB:Cvel_18011"/>
<dbReference type="EMBL" id="CDMZ01000517">
    <property type="protein sequence ID" value="CEM15955.1"/>
    <property type="molecule type" value="Genomic_DNA"/>
</dbReference>
<feature type="region of interest" description="Disordered" evidence="1">
    <location>
        <begin position="233"/>
        <end position="304"/>
    </location>
</feature>
<organism evidence="2">
    <name type="scientific">Chromera velia CCMP2878</name>
    <dbReference type="NCBI Taxonomy" id="1169474"/>
    <lineage>
        <taxon>Eukaryota</taxon>
        <taxon>Sar</taxon>
        <taxon>Alveolata</taxon>
        <taxon>Colpodellida</taxon>
        <taxon>Chromeraceae</taxon>
        <taxon>Chromera</taxon>
    </lineage>
</organism>
<gene>
    <name evidence="2" type="ORF">Cvel_18011</name>
</gene>